<sequence length="478" mass="55200">MSTSQDSALKTNLLSLECHFTWDLRVDDTDIDDLLNRLNDQIKLGIGKEVGAARTFSFLAYVKYLKGDPEEAMANLLKAEQLTREHCGGDLEKCLIVTYGDLAWLQYHVGDYIKCQSYLDKLDKIKDTHSTSLLQQPQIYSQKGWTFLKYSYKHYDKALECFKKALEMEPNDSECNAGYAITLYRTETELSSVDESAAIKQLRRAIEMNPQDAVLLVLLGLKLADYKKYGEAEEFVLKALEISPDHPHVIRYVGKFLRKHGNVDKSIDMLKRAHQRTSQSPIIHHQLALCYKEKKHSLYWSNIIFKSDVIQNLISQCIHHLEIATSLKPSFIYAWAELALLYGEVKEITKAEKLFKETFEKAKNDNDSLQTLHRYYGQFQQYYNKCEPLAIKHYAEGLALQKDTAEWKRCALKLEKIAKRRVDRDPEDSDACGILGFVYKIQGHKQMAIEFYNRALVCDMDNDKYLAALCELRLSLQQ</sequence>
<dbReference type="EMBL" id="CM055759">
    <property type="protein sequence ID" value="KAJ7987739.1"/>
    <property type="molecule type" value="Genomic_DNA"/>
</dbReference>
<proteinExistence type="predicted"/>
<name>A0ACC2F8X0_DALPE</name>
<organism evidence="1 2">
    <name type="scientific">Dallia pectoralis</name>
    <name type="common">Alaska blackfish</name>
    <dbReference type="NCBI Taxonomy" id="75939"/>
    <lineage>
        <taxon>Eukaryota</taxon>
        <taxon>Metazoa</taxon>
        <taxon>Chordata</taxon>
        <taxon>Craniata</taxon>
        <taxon>Vertebrata</taxon>
        <taxon>Euteleostomi</taxon>
        <taxon>Actinopterygii</taxon>
        <taxon>Neopterygii</taxon>
        <taxon>Teleostei</taxon>
        <taxon>Protacanthopterygii</taxon>
        <taxon>Esociformes</taxon>
        <taxon>Umbridae</taxon>
        <taxon>Dallia</taxon>
    </lineage>
</organism>
<gene>
    <name evidence="1" type="ORF">DPEC_G00329610</name>
</gene>
<evidence type="ECO:0000313" key="1">
    <source>
        <dbReference type="EMBL" id="KAJ7987739.1"/>
    </source>
</evidence>
<comment type="caution">
    <text evidence="1">The sequence shown here is derived from an EMBL/GenBank/DDBJ whole genome shotgun (WGS) entry which is preliminary data.</text>
</comment>
<evidence type="ECO:0000313" key="2">
    <source>
        <dbReference type="Proteomes" id="UP001157502"/>
    </source>
</evidence>
<dbReference type="Proteomes" id="UP001157502">
    <property type="component" value="Chromosome 32"/>
</dbReference>
<keyword evidence="2" id="KW-1185">Reference proteome</keyword>
<accession>A0ACC2F8X0</accession>
<protein>
    <submittedName>
        <fullName evidence="1">Uncharacterized protein</fullName>
    </submittedName>
</protein>
<reference evidence="1" key="1">
    <citation type="submission" date="2021-05" db="EMBL/GenBank/DDBJ databases">
        <authorList>
            <person name="Pan Q."/>
            <person name="Jouanno E."/>
            <person name="Zahm M."/>
            <person name="Klopp C."/>
            <person name="Cabau C."/>
            <person name="Louis A."/>
            <person name="Berthelot C."/>
            <person name="Parey E."/>
            <person name="Roest Crollius H."/>
            <person name="Montfort J."/>
            <person name="Robinson-Rechavi M."/>
            <person name="Bouchez O."/>
            <person name="Lampietro C."/>
            <person name="Lopez Roques C."/>
            <person name="Donnadieu C."/>
            <person name="Postlethwait J."/>
            <person name="Bobe J."/>
            <person name="Dillon D."/>
            <person name="Chandos A."/>
            <person name="von Hippel F."/>
            <person name="Guiguen Y."/>
        </authorList>
    </citation>
    <scope>NUCLEOTIDE SEQUENCE</scope>
    <source>
        <strain evidence="1">YG-Jan2019</strain>
    </source>
</reference>